<dbReference type="InterPro" id="IPR032675">
    <property type="entry name" value="LRR_dom_sf"/>
</dbReference>
<evidence type="ECO:0000256" key="3">
    <source>
        <dbReference type="ARBA" id="ARBA00022692"/>
    </source>
</evidence>
<proteinExistence type="predicted"/>
<keyword evidence="4 9" id="KW-0732">Signal</keyword>
<evidence type="ECO:0000256" key="7">
    <source>
        <dbReference type="ARBA" id="ARBA00023136"/>
    </source>
</evidence>
<evidence type="ECO:0000256" key="8">
    <source>
        <dbReference type="ARBA" id="ARBA00023180"/>
    </source>
</evidence>
<evidence type="ECO:0000256" key="9">
    <source>
        <dbReference type="SAM" id="SignalP"/>
    </source>
</evidence>
<dbReference type="AlphaFoldDB" id="A0A699KNK5"/>
<sequence length="195" mass="21154">MLVFGSLLLCISALVNGDNVTLGIKKDDNVMNTRSCIYKERQDLHLFKANLVDTFNSLVDWSSEGEKRDCRKWQGVICDKLTGRVIEIDLSSFVGLAGSIPFFLGGLTSLTYLDLSGNRLVGVIPLSFNNCSSLVQLNLSENFLIGSVPSLAGCASLNNLSLGHNFFNGSIPDFNGCFVECGQTFFGCVANRPPV</sequence>
<keyword evidence="10" id="KW-0808">Transferase</keyword>
<dbReference type="InterPro" id="IPR046956">
    <property type="entry name" value="RLP23-like"/>
</dbReference>
<accession>A0A699KNK5</accession>
<feature type="chain" id="PRO_5025531834" evidence="9">
    <location>
        <begin position="18"/>
        <end position="195"/>
    </location>
</feature>
<dbReference type="SUPFAM" id="SSF52058">
    <property type="entry name" value="L domain-like"/>
    <property type="match status" value="1"/>
</dbReference>
<dbReference type="Pfam" id="PF13855">
    <property type="entry name" value="LRR_8"/>
    <property type="match status" value="1"/>
</dbReference>
<keyword evidence="6" id="KW-1133">Transmembrane helix</keyword>
<dbReference type="PANTHER" id="PTHR48063">
    <property type="entry name" value="LRR RECEPTOR-LIKE KINASE"/>
    <property type="match status" value="1"/>
</dbReference>
<name>A0A699KNK5_TANCI</name>
<evidence type="ECO:0000256" key="1">
    <source>
        <dbReference type="ARBA" id="ARBA00004479"/>
    </source>
</evidence>
<dbReference type="InterPro" id="IPR001611">
    <property type="entry name" value="Leu-rich_rpt"/>
</dbReference>
<protein>
    <submittedName>
        <fullName evidence="10">LRR receptor-like serine/threonine-protein kinase GSO2</fullName>
    </submittedName>
</protein>
<keyword evidence="10" id="KW-0675">Receptor</keyword>
<keyword evidence="5" id="KW-0677">Repeat</keyword>
<dbReference type="GO" id="GO:0016301">
    <property type="term" value="F:kinase activity"/>
    <property type="evidence" value="ECO:0007669"/>
    <property type="project" value="UniProtKB-KW"/>
</dbReference>
<comment type="subcellular location">
    <subcellularLocation>
        <location evidence="1">Membrane</location>
        <topology evidence="1">Single-pass type I membrane protein</topology>
    </subcellularLocation>
</comment>
<keyword evidence="10" id="KW-0418">Kinase</keyword>
<evidence type="ECO:0000256" key="6">
    <source>
        <dbReference type="ARBA" id="ARBA00022989"/>
    </source>
</evidence>
<dbReference type="PANTHER" id="PTHR48063:SF103">
    <property type="entry name" value="LEUCINE-RICH RECEPTOR-LIKE KINASE FAMILY PROTEIN"/>
    <property type="match status" value="1"/>
</dbReference>
<dbReference type="GO" id="GO:0016020">
    <property type="term" value="C:membrane"/>
    <property type="evidence" value="ECO:0007669"/>
    <property type="project" value="UniProtKB-SubCell"/>
</dbReference>
<keyword evidence="3" id="KW-0812">Transmembrane</keyword>
<dbReference type="PROSITE" id="PS51450">
    <property type="entry name" value="LRR"/>
    <property type="match status" value="1"/>
</dbReference>
<organism evidence="10">
    <name type="scientific">Tanacetum cinerariifolium</name>
    <name type="common">Dalmatian daisy</name>
    <name type="synonym">Chrysanthemum cinerariifolium</name>
    <dbReference type="NCBI Taxonomy" id="118510"/>
    <lineage>
        <taxon>Eukaryota</taxon>
        <taxon>Viridiplantae</taxon>
        <taxon>Streptophyta</taxon>
        <taxon>Embryophyta</taxon>
        <taxon>Tracheophyta</taxon>
        <taxon>Spermatophyta</taxon>
        <taxon>Magnoliopsida</taxon>
        <taxon>eudicotyledons</taxon>
        <taxon>Gunneridae</taxon>
        <taxon>Pentapetalae</taxon>
        <taxon>asterids</taxon>
        <taxon>campanulids</taxon>
        <taxon>Asterales</taxon>
        <taxon>Asteraceae</taxon>
        <taxon>Asteroideae</taxon>
        <taxon>Anthemideae</taxon>
        <taxon>Anthemidinae</taxon>
        <taxon>Tanacetum</taxon>
    </lineage>
</organism>
<keyword evidence="2" id="KW-0433">Leucine-rich repeat</keyword>
<dbReference type="FunFam" id="3.80.10.10:FF:000041">
    <property type="entry name" value="LRR receptor-like serine/threonine-protein kinase ERECTA"/>
    <property type="match status" value="1"/>
</dbReference>
<keyword evidence="7" id="KW-0472">Membrane</keyword>
<feature type="signal peptide" evidence="9">
    <location>
        <begin position="1"/>
        <end position="17"/>
    </location>
</feature>
<evidence type="ECO:0000313" key="10">
    <source>
        <dbReference type="EMBL" id="GFB03598.1"/>
    </source>
</evidence>
<gene>
    <name evidence="10" type="ORF">Tci_675569</name>
</gene>
<reference evidence="10" key="1">
    <citation type="journal article" date="2019" name="Sci. Rep.">
        <title>Draft genome of Tanacetum cinerariifolium, the natural source of mosquito coil.</title>
        <authorList>
            <person name="Yamashiro T."/>
            <person name="Shiraishi A."/>
            <person name="Satake H."/>
            <person name="Nakayama K."/>
        </authorList>
    </citation>
    <scope>NUCLEOTIDE SEQUENCE</scope>
</reference>
<evidence type="ECO:0000256" key="4">
    <source>
        <dbReference type="ARBA" id="ARBA00022729"/>
    </source>
</evidence>
<evidence type="ECO:0000256" key="5">
    <source>
        <dbReference type="ARBA" id="ARBA00022737"/>
    </source>
</evidence>
<keyword evidence="8" id="KW-0325">Glycoprotein</keyword>
<dbReference type="Gene3D" id="3.80.10.10">
    <property type="entry name" value="Ribonuclease Inhibitor"/>
    <property type="match status" value="1"/>
</dbReference>
<dbReference type="EMBL" id="BKCJ010538260">
    <property type="protein sequence ID" value="GFB03598.1"/>
    <property type="molecule type" value="Genomic_DNA"/>
</dbReference>
<evidence type="ECO:0000256" key="2">
    <source>
        <dbReference type="ARBA" id="ARBA00022614"/>
    </source>
</evidence>
<comment type="caution">
    <text evidence="10">The sequence shown here is derived from an EMBL/GenBank/DDBJ whole genome shotgun (WGS) entry which is preliminary data.</text>
</comment>